<dbReference type="EMBL" id="AP015040">
    <property type="protein sequence ID" value="BAT92932.1"/>
    <property type="molecule type" value="Genomic_DNA"/>
</dbReference>
<protein>
    <submittedName>
        <fullName evidence="1">Uncharacterized protein</fullName>
    </submittedName>
</protein>
<proteinExistence type="predicted"/>
<accession>A0A0S3SJ79</accession>
<organism evidence="1 2">
    <name type="scientific">Vigna angularis var. angularis</name>
    <dbReference type="NCBI Taxonomy" id="157739"/>
    <lineage>
        <taxon>Eukaryota</taxon>
        <taxon>Viridiplantae</taxon>
        <taxon>Streptophyta</taxon>
        <taxon>Embryophyta</taxon>
        <taxon>Tracheophyta</taxon>
        <taxon>Spermatophyta</taxon>
        <taxon>Magnoliopsida</taxon>
        <taxon>eudicotyledons</taxon>
        <taxon>Gunneridae</taxon>
        <taxon>Pentapetalae</taxon>
        <taxon>rosids</taxon>
        <taxon>fabids</taxon>
        <taxon>Fabales</taxon>
        <taxon>Fabaceae</taxon>
        <taxon>Papilionoideae</taxon>
        <taxon>50 kb inversion clade</taxon>
        <taxon>NPAAA clade</taxon>
        <taxon>indigoferoid/millettioid clade</taxon>
        <taxon>Phaseoleae</taxon>
        <taxon>Vigna</taxon>
    </lineage>
</organism>
<evidence type="ECO:0000313" key="2">
    <source>
        <dbReference type="Proteomes" id="UP000291084"/>
    </source>
</evidence>
<evidence type="ECO:0000313" key="1">
    <source>
        <dbReference type="EMBL" id="BAT92932.1"/>
    </source>
</evidence>
<name>A0A0S3SJ79_PHAAN</name>
<keyword evidence="2" id="KW-1185">Reference proteome</keyword>
<dbReference type="Proteomes" id="UP000291084">
    <property type="component" value="Chromosome 7"/>
</dbReference>
<sequence>MLPCYSLPTSPSTVCCTSFPFCAEMGFQILKFHSFCHHMVPISALPMYLPRQPFSKLLLDQILVLPPLHSQTWP</sequence>
<gene>
    <name evidence="1" type="primary">Vigan.07G180300</name>
    <name evidence="1" type="ORF">VIGAN_07180300</name>
</gene>
<dbReference type="AlphaFoldDB" id="A0A0S3SJ79"/>
<reference evidence="1 2" key="1">
    <citation type="journal article" date="2015" name="Sci. Rep.">
        <title>The power of single molecule real-time sequencing technology in the de novo assembly of a eukaryotic genome.</title>
        <authorList>
            <person name="Sakai H."/>
            <person name="Naito K."/>
            <person name="Ogiso-Tanaka E."/>
            <person name="Takahashi Y."/>
            <person name="Iseki K."/>
            <person name="Muto C."/>
            <person name="Satou K."/>
            <person name="Teruya K."/>
            <person name="Shiroma A."/>
            <person name="Shimoji M."/>
            <person name="Hirano T."/>
            <person name="Itoh T."/>
            <person name="Kaga A."/>
            <person name="Tomooka N."/>
        </authorList>
    </citation>
    <scope>NUCLEOTIDE SEQUENCE [LARGE SCALE GENOMIC DNA]</scope>
    <source>
        <strain evidence="2">cv. Shumari</strain>
    </source>
</reference>